<dbReference type="EMBL" id="LAZR01000105">
    <property type="protein sequence ID" value="KKN91247.1"/>
    <property type="molecule type" value="Genomic_DNA"/>
</dbReference>
<reference evidence="1" key="1">
    <citation type="journal article" date="2015" name="Nature">
        <title>Complex archaea that bridge the gap between prokaryotes and eukaryotes.</title>
        <authorList>
            <person name="Spang A."/>
            <person name="Saw J.H."/>
            <person name="Jorgensen S.L."/>
            <person name="Zaremba-Niedzwiedzka K."/>
            <person name="Martijn J."/>
            <person name="Lind A.E."/>
            <person name="van Eijk R."/>
            <person name="Schleper C."/>
            <person name="Guy L."/>
            <person name="Ettema T.J."/>
        </authorList>
    </citation>
    <scope>NUCLEOTIDE SEQUENCE</scope>
</reference>
<sequence length="92" mass="10379">MSYPLIKIVSDVKSIKWFSHIQKKISKVGLFLNVFEDKFAVGKKKYASKIEDVIDEAVRTSTEGSISLFNTLEEVEAFVQGFCLSTGKKLPF</sequence>
<comment type="caution">
    <text evidence="1">The sequence shown here is derived from an EMBL/GenBank/DDBJ whole genome shotgun (WGS) entry which is preliminary data.</text>
</comment>
<protein>
    <submittedName>
        <fullName evidence="1">Uncharacterized protein</fullName>
    </submittedName>
</protein>
<name>A0A0F9UUR5_9ZZZZ</name>
<gene>
    <name evidence="1" type="ORF">LCGC14_0221150</name>
</gene>
<organism evidence="1">
    <name type="scientific">marine sediment metagenome</name>
    <dbReference type="NCBI Taxonomy" id="412755"/>
    <lineage>
        <taxon>unclassified sequences</taxon>
        <taxon>metagenomes</taxon>
        <taxon>ecological metagenomes</taxon>
    </lineage>
</organism>
<evidence type="ECO:0000313" key="1">
    <source>
        <dbReference type="EMBL" id="KKN91247.1"/>
    </source>
</evidence>
<dbReference type="AlphaFoldDB" id="A0A0F9UUR5"/>
<proteinExistence type="predicted"/>
<accession>A0A0F9UUR5</accession>